<dbReference type="EMBL" id="SCWA01000002">
    <property type="protein sequence ID" value="TDL98735.1"/>
    <property type="molecule type" value="Genomic_DNA"/>
</dbReference>
<feature type="region of interest" description="Disordered" evidence="9">
    <location>
        <begin position="1"/>
        <end position="21"/>
    </location>
</feature>
<feature type="domain" description="PPM-type phosphatase" evidence="10">
    <location>
        <begin position="2"/>
        <end position="241"/>
    </location>
</feature>
<dbReference type="SMART" id="SM00331">
    <property type="entry name" value="PP2C_SIG"/>
    <property type="match status" value="1"/>
</dbReference>
<comment type="caution">
    <text evidence="11">The sequence shown here is derived from an EMBL/GenBank/DDBJ whole genome shotgun (WGS) entry which is preliminary data.</text>
</comment>
<gene>
    <name evidence="11" type="ORF">ERX27_01190</name>
</gene>
<organism evidence="11 12">
    <name type="scientific">Macrococcus brunensis</name>
    <dbReference type="NCBI Taxonomy" id="198483"/>
    <lineage>
        <taxon>Bacteria</taxon>
        <taxon>Bacillati</taxon>
        <taxon>Bacillota</taxon>
        <taxon>Bacilli</taxon>
        <taxon>Bacillales</taxon>
        <taxon>Staphylococcaceae</taxon>
        <taxon>Macrococcus</taxon>
    </lineage>
</organism>
<protein>
    <recommendedName>
        <fullName evidence="2">protein-serine/threonine phosphatase</fullName>
        <ecNumber evidence="2">3.1.3.16</ecNumber>
    </recommendedName>
</protein>
<dbReference type="RefSeq" id="WP_133430997.1">
    <property type="nucleotide sequence ID" value="NZ_SCWA01000002.1"/>
</dbReference>
<evidence type="ECO:0000256" key="8">
    <source>
        <dbReference type="ARBA" id="ARBA00048336"/>
    </source>
</evidence>
<evidence type="ECO:0000313" key="11">
    <source>
        <dbReference type="EMBL" id="TDL98735.1"/>
    </source>
</evidence>
<dbReference type="AlphaFoldDB" id="A0A4R6BFV4"/>
<evidence type="ECO:0000256" key="3">
    <source>
        <dbReference type="ARBA" id="ARBA00022723"/>
    </source>
</evidence>
<evidence type="ECO:0000256" key="4">
    <source>
        <dbReference type="ARBA" id="ARBA00022801"/>
    </source>
</evidence>
<evidence type="ECO:0000256" key="2">
    <source>
        <dbReference type="ARBA" id="ARBA00013081"/>
    </source>
</evidence>
<dbReference type="InterPro" id="IPR036457">
    <property type="entry name" value="PPM-type-like_dom_sf"/>
</dbReference>
<dbReference type="InterPro" id="IPR001932">
    <property type="entry name" value="PPM-type_phosphatase-like_dom"/>
</dbReference>
<dbReference type="SMART" id="SM00332">
    <property type="entry name" value="PP2Cc"/>
    <property type="match status" value="1"/>
</dbReference>
<proteinExistence type="predicted"/>
<dbReference type="PANTHER" id="PTHR13832">
    <property type="entry name" value="PROTEIN PHOSPHATASE 2C"/>
    <property type="match status" value="1"/>
</dbReference>
<dbReference type="Proteomes" id="UP000295310">
    <property type="component" value="Unassembled WGS sequence"/>
</dbReference>
<keyword evidence="4" id="KW-0378">Hydrolase</keyword>
<dbReference type="FunFam" id="3.60.40.10:FF:000002">
    <property type="entry name" value="Serine/threonine phosphatase stp"/>
    <property type="match status" value="1"/>
</dbReference>
<dbReference type="Pfam" id="PF13672">
    <property type="entry name" value="PP2C_2"/>
    <property type="match status" value="1"/>
</dbReference>
<sequence>MEARFFTDVGHTRENNEDAGGILTNHTGQQLFIVCDGMGGHNSGEVASHFVATRLKQIFEQENLIEFNQAEDWLKSRISEINRELYDKSQLEKVNQGMGTTLVAAMLFDKKVIIANVGDSRSYLINEREMRQLTIDHTFVQHLVMAGELTKEEAAQHPQRNIITKVIGTDRTVIPDIFTFPLSRYDYLLLSSDGLTDYVPENQVHDIIMQETSLTDKGERMIKLALESEVRDNVSFVLCKLGGVF</sequence>
<dbReference type="PROSITE" id="PS51746">
    <property type="entry name" value="PPM_2"/>
    <property type="match status" value="1"/>
</dbReference>
<keyword evidence="5" id="KW-0904">Protein phosphatase</keyword>
<evidence type="ECO:0000259" key="10">
    <source>
        <dbReference type="PROSITE" id="PS51746"/>
    </source>
</evidence>
<comment type="cofactor">
    <cofactor evidence="1">
        <name>Mn(2+)</name>
        <dbReference type="ChEBI" id="CHEBI:29035"/>
    </cofactor>
</comment>
<evidence type="ECO:0000256" key="5">
    <source>
        <dbReference type="ARBA" id="ARBA00022912"/>
    </source>
</evidence>
<evidence type="ECO:0000313" key="12">
    <source>
        <dbReference type="Proteomes" id="UP000295310"/>
    </source>
</evidence>
<keyword evidence="12" id="KW-1185">Reference proteome</keyword>
<dbReference type="GO" id="GO:0046872">
    <property type="term" value="F:metal ion binding"/>
    <property type="evidence" value="ECO:0007669"/>
    <property type="project" value="UniProtKB-KW"/>
</dbReference>
<accession>A0A4R6BFV4</accession>
<evidence type="ECO:0000256" key="9">
    <source>
        <dbReference type="SAM" id="MobiDB-lite"/>
    </source>
</evidence>
<keyword evidence="6" id="KW-0464">Manganese</keyword>
<dbReference type="SUPFAM" id="SSF81606">
    <property type="entry name" value="PP2C-like"/>
    <property type="match status" value="1"/>
</dbReference>
<dbReference type="NCBIfam" id="NF033484">
    <property type="entry name" value="Stp1_PP2C_phos"/>
    <property type="match status" value="1"/>
</dbReference>
<dbReference type="EC" id="3.1.3.16" evidence="2"/>
<reference evidence="11 12" key="1">
    <citation type="submission" date="2019-01" db="EMBL/GenBank/DDBJ databases">
        <title>Draft genome sequences of the type strains of six Macrococcus species.</title>
        <authorList>
            <person name="Mazhar S."/>
            <person name="Altermann E."/>
            <person name="Hill C."/>
            <person name="Mcauliffe O."/>
        </authorList>
    </citation>
    <scope>NUCLEOTIDE SEQUENCE [LARGE SCALE GENOMIC DNA]</scope>
    <source>
        <strain evidence="11 12">CCM4811</strain>
    </source>
</reference>
<dbReference type="CDD" id="cd00143">
    <property type="entry name" value="PP2Cc"/>
    <property type="match status" value="1"/>
</dbReference>
<dbReference type="GO" id="GO:0004722">
    <property type="term" value="F:protein serine/threonine phosphatase activity"/>
    <property type="evidence" value="ECO:0007669"/>
    <property type="project" value="UniProtKB-EC"/>
</dbReference>
<comment type="catalytic activity">
    <reaction evidence="7">
        <text>O-phospho-L-seryl-[protein] + H2O = L-seryl-[protein] + phosphate</text>
        <dbReference type="Rhea" id="RHEA:20629"/>
        <dbReference type="Rhea" id="RHEA-COMP:9863"/>
        <dbReference type="Rhea" id="RHEA-COMP:11604"/>
        <dbReference type="ChEBI" id="CHEBI:15377"/>
        <dbReference type="ChEBI" id="CHEBI:29999"/>
        <dbReference type="ChEBI" id="CHEBI:43474"/>
        <dbReference type="ChEBI" id="CHEBI:83421"/>
        <dbReference type="EC" id="3.1.3.16"/>
    </reaction>
</comment>
<evidence type="ECO:0000256" key="1">
    <source>
        <dbReference type="ARBA" id="ARBA00001936"/>
    </source>
</evidence>
<dbReference type="InterPro" id="IPR015655">
    <property type="entry name" value="PP2C"/>
</dbReference>
<evidence type="ECO:0000256" key="7">
    <source>
        <dbReference type="ARBA" id="ARBA00047761"/>
    </source>
</evidence>
<dbReference type="Gene3D" id="3.60.40.10">
    <property type="entry name" value="PPM-type phosphatase domain"/>
    <property type="match status" value="1"/>
</dbReference>
<name>A0A4R6BFV4_9STAP</name>
<feature type="compositionally biased region" description="Basic and acidic residues" evidence="9">
    <location>
        <begin position="1"/>
        <end position="16"/>
    </location>
</feature>
<evidence type="ECO:0000256" key="6">
    <source>
        <dbReference type="ARBA" id="ARBA00023211"/>
    </source>
</evidence>
<dbReference type="OrthoDB" id="9801841at2"/>
<comment type="catalytic activity">
    <reaction evidence="8">
        <text>O-phospho-L-threonyl-[protein] + H2O = L-threonyl-[protein] + phosphate</text>
        <dbReference type="Rhea" id="RHEA:47004"/>
        <dbReference type="Rhea" id="RHEA-COMP:11060"/>
        <dbReference type="Rhea" id="RHEA-COMP:11605"/>
        <dbReference type="ChEBI" id="CHEBI:15377"/>
        <dbReference type="ChEBI" id="CHEBI:30013"/>
        <dbReference type="ChEBI" id="CHEBI:43474"/>
        <dbReference type="ChEBI" id="CHEBI:61977"/>
        <dbReference type="EC" id="3.1.3.16"/>
    </reaction>
</comment>
<dbReference type="PANTHER" id="PTHR13832:SF860">
    <property type="entry name" value="PROTEIN PHOSPHATASE PHPP"/>
    <property type="match status" value="1"/>
</dbReference>
<keyword evidence="3" id="KW-0479">Metal-binding</keyword>